<sequence>MSEYLGVHRKGANKEDIENLSIDINANEQNIDDNFNAITVLSDETVKRIDNIQIKTSWANSKDDGAVNPKRRYSARIDGNVNLLSLTFQDFSPLNLESTRGVLKYYLLIDRFRNQEFKGSGKEYRKAGYKHEVIDEKSSTNKINTVLIDSPNMILDFNQDYYFKQYNGIYTDKVTFPAPTGVSTGRNQMGYTNRLTNNVRKGFVDLAFRIRVDSKGRILHETPYLGFIRMLATNDKILDRRLITYVNRQY</sequence>
<proteinExistence type="predicted"/>
<reference evidence="1 3" key="1">
    <citation type="submission" date="2023-10" db="EMBL/GenBank/DDBJ databases">
        <title>Culture-based analysis of two novel bacteria associated with mangrove crab gills.</title>
        <authorList>
            <person name="Yang X."/>
            <person name="Garuglieri E."/>
            <person name="Van Goethem M.W."/>
            <person name="Fusi M."/>
            <person name="Marasco R."/>
            <person name="Daffonchio D.G."/>
        </authorList>
    </citation>
    <scope>NUCLEOTIDE SEQUENCE [LARGE SCALE GENOMIC DNA]</scope>
    <source>
        <strain evidence="2">UG2-1</strain>
        <strain evidence="1">UG2-2</strain>
        <strain evidence="3">UG2_2</strain>
    </source>
</reference>
<protein>
    <submittedName>
        <fullName evidence="1">Uncharacterized protein</fullName>
    </submittedName>
</protein>
<dbReference type="RefSeq" id="WP_338731771.1">
    <property type="nucleotide sequence ID" value="NZ_CP136924.1"/>
</dbReference>
<gene>
    <name evidence="2" type="ORF">R3L15_11235</name>
    <name evidence="1" type="ORF">R3L16_10355</name>
</gene>
<accession>A0AAU6NX30</accession>
<organism evidence="1 3">
    <name type="scientific">Mangrovimonas cancribranchiae</name>
    <dbReference type="NCBI Taxonomy" id="3080055"/>
    <lineage>
        <taxon>Bacteria</taxon>
        <taxon>Pseudomonadati</taxon>
        <taxon>Bacteroidota</taxon>
        <taxon>Flavobacteriia</taxon>
        <taxon>Flavobacteriales</taxon>
        <taxon>Flavobacteriaceae</taxon>
        <taxon>Mangrovimonas</taxon>
    </lineage>
</organism>
<evidence type="ECO:0000313" key="3">
    <source>
        <dbReference type="Proteomes" id="UP001368318"/>
    </source>
</evidence>
<dbReference type="KEGG" id="mcaa:R3L15_11235"/>
<dbReference type="AlphaFoldDB" id="A0AAU6NX30"/>
<dbReference type="EMBL" id="CP136925">
    <property type="protein sequence ID" value="WXA12691.1"/>
    <property type="molecule type" value="Genomic_DNA"/>
</dbReference>
<dbReference type="EMBL" id="CP136924">
    <property type="protein sequence ID" value="WXA02148.1"/>
    <property type="molecule type" value="Genomic_DNA"/>
</dbReference>
<name>A0AAU6NX30_9FLAO</name>
<keyword evidence="3" id="KW-1185">Reference proteome</keyword>
<evidence type="ECO:0000313" key="1">
    <source>
        <dbReference type="EMBL" id="WXA02148.1"/>
    </source>
</evidence>
<evidence type="ECO:0000313" key="2">
    <source>
        <dbReference type="EMBL" id="WXA12691.1"/>
    </source>
</evidence>
<dbReference type="Proteomes" id="UP001368318">
    <property type="component" value="Chromosome"/>
</dbReference>